<dbReference type="EMBL" id="CABFNP030000751">
    <property type="protein sequence ID" value="CAI6083294.1"/>
    <property type="molecule type" value="Genomic_DNA"/>
</dbReference>
<evidence type="ECO:0000256" key="1">
    <source>
        <dbReference type="SAM" id="MobiDB-lite"/>
    </source>
</evidence>
<protein>
    <recommendedName>
        <fullName evidence="4">Zn(2)-C6 fungal-type domain-containing protein</fullName>
    </recommendedName>
</protein>
<gene>
    <name evidence="2" type="ORF">CCHLO57077_00012466</name>
</gene>
<accession>A0AA35PZE7</accession>
<feature type="compositionally biased region" description="Basic and acidic residues" evidence="1">
    <location>
        <begin position="156"/>
        <end position="165"/>
    </location>
</feature>
<comment type="caution">
    <text evidence="2">The sequence shown here is derived from an EMBL/GenBank/DDBJ whole genome shotgun (WGS) entry which is preliminary data.</text>
</comment>
<feature type="region of interest" description="Disordered" evidence="1">
    <location>
        <begin position="75"/>
        <end position="94"/>
    </location>
</feature>
<dbReference type="InterPro" id="IPR052973">
    <property type="entry name" value="Fungal_sec-metab_reg_TF"/>
</dbReference>
<evidence type="ECO:0008006" key="4">
    <source>
        <dbReference type="Google" id="ProtNLM"/>
    </source>
</evidence>
<sequence>MSEPTALLPKELTSPVTSTIHVMDGDQAAQQGSAAGDLFAGMSRNPMPSTEQIQRAALELGWSPAYLFSRLSPGSAQDARYPQQTTPSTYGTTRVGVTLSGSQQRPPEEQDDIAIDLVLGEIGENITGYDMADLTMDQQPTMMQPTSQSILPADDASGRAEDLPARRPHTFTDGQGSGSTDSTLSSDASWVDLAREPPSARGSGSEEGTRFPHTPKHWPACIGLTRPVKLPARRRRGPQPKSKRARRQPQPKEKASNPCYFCRLGKRGCDDGIICKPCVKRLTPLRTGACLRYEVSDAALFRVQQQPAQRASQRWATMDMVDLDANDWESTDILTIHVTPTILHAPIELKLRKFIPNSTDVTFRSWWDGSQMIKYDMPPYAIANLAEAAQSYGTVIDQYVAIFVEATVSHHDVLIQRTYSAALWHAEHTQDLKEKELLINIFRFWVACRITSTSLEITGQETLGLAPVNDSSSNMHGKVPLPPIITPQEQIIVYSGFLIPLSKKIVSQLGLFLKNANPKVRYPSYLGLFILLHSCSMLTRRNKEYARQINHTGEYVNPDAISALHSGAITMLAHFHVNHGTHLFDPVTISGCLDPSQIQVLAETSRLVEAKANLFAAIRKEGRVWDDLYWASQLYDTKWEPDKQP</sequence>
<feature type="compositionally biased region" description="Polar residues" evidence="1">
    <location>
        <begin position="82"/>
        <end position="92"/>
    </location>
</feature>
<name>A0AA35PZE7_9HYPO</name>
<evidence type="ECO:0000313" key="2">
    <source>
        <dbReference type="EMBL" id="CAI6083294.1"/>
    </source>
</evidence>
<dbReference type="Proteomes" id="UP001160390">
    <property type="component" value="Unassembled WGS sequence"/>
</dbReference>
<feature type="region of interest" description="Disordered" evidence="1">
    <location>
        <begin position="142"/>
        <end position="255"/>
    </location>
</feature>
<evidence type="ECO:0000313" key="3">
    <source>
        <dbReference type="Proteomes" id="UP001160390"/>
    </source>
</evidence>
<feature type="compositionally biased region" description="Basic residues" evidence="1">
    <location>
        <begin position="231"/>
        <end position="249"/>
    </location>
</feature>
<dbReference type="PANTHER" id="PTHR35392:SF3">
    <property type="entry name" value="ZN(2)-C6 FUNGAL-TYPE DOMAIN-CONTAINING PROTEIN"/>
    <property type="match status" value="1"/>
</dbReference>
<dbReference type="PANTHER" id="PTHR35392">
    <property type="entry name" value="ZN(II)2CYS6 TRANSCRIPTION FACTOR (EUROFUNG)-RELATED-RELATED"/>
    <property type="match status" value="1"/>
</dbReference>
<feature type="compositionally biased region" description="Low complexity" evidence="1">
    <location>
        <begin position="172"/>
        <end position="189"/>
    </location>
</feature>
<keyword evidence="3" id="KW-1185">Reference proteome</keyword>
<reference evidence="2" key="1">
    <citation type="submission" date="2023-01" db="EMBL/GenBank/DDBJ databases">
        <authorList>
            <person name="Piombo E."/>
        </authorList>
    </citation>
    <scope>NUCLEOTIDE SEQUENCE</scope>
</reference>
<dbReference type="AlphaFoldDB" id="A0AA35PZE7"/>
<proteinExistence type="predicted"/>
<organism evidence="2 3">
    <name type="scientific">Clonostachys chloroleuca</name>
    <dbReference type="NCBI Taxonomy" id="1926264"/>
    <lineage>
        <taxon>Eukaryota</taxon>
        <taxon>Fungi</taxon>
        <taxon>Dikarya</taxon>
        <taxon>Ascomycota</taxon>
        <taxon>Pezizomycotina</taxon>
        <taxon>Sordariomycetes</taxon>
        <taxon>Hypocreomycetidae</taxon>
        <taxon>Hypocreales</taxon>
        <taxon>Bionectriaceae</taxon>
        <taxon>Clonostachys</taxon>
    </lineage>
</organism>